<evidence type="ECO:0000313" key="1">
    <source>
        <dbReference type="EMBL" id="PWQ97682.1"/>
    </source>
</evidence>
<dbReference type="EMBL" id="QGKM01000023">
    <property type="protein sequence ID" value="PWQ97682.1"/>
    <property type="molecule type" value="Genomic_DNA"/>
</dbReference>
<organism evidence="1 2">
    <name type="scientific">Leucothrix pacifica</name>
    <dbReference type="NCBI Taxonomy" id="1247513"/>
    <lineage>
        <taxon>Bacteria</taxon>
        <taxon>Pseudomonadati</taxon>
        <taxon>Pseudomonadota</taxon>
        <taxon>Gammaproteobacteria</taxon>
        <taxon>Thiotrichales</taxon>
        <taxon>Thiotrichaceae</taxon>
        <taxon>Leucothrix</taxon>
    </lineage>
</organism>
<dbReference type="AlphaFoldDB" id="A0A317CN00"/>
<dbReference type="RefSeq" id="WP_109837498.1">
    <property type="nucleotide sequence ID" value="NZ_QGKM01000023.1"/>
</dbReference>
<sequence>MSLLIDEHELGMTVINCQLTVNELALISHYLVNESDLTDEERTLLNKIEGYESEAYEAAEREAMGEV</sequence>
<protein>
    <submittedName>
        <fullName evidence="1">Uncharacterized protein</fullName>
    </submittedName>
</protein>
<accession>A0A317CN00</accession>
<name>A0A317CN00_9GAMM</name>
<proteinExistence type="predicted"/>
<keyword evidence="2" id="KW-1185">Reference proteome</keyword>
<dbReference type="Proteomes" id="UP000245539">
    <property type="component" value="Unassembled WGS sequence"/>
</dbReference>
<comment type="caution">
    <text evidence="1">The sequence shown here is derived from an EMBL/GenBank/DDBJ whole genome shotgun (WGS) entry which is preliminary data.</text>
</comment>
<evidence type="ECO:0000313" key="2">
    <source>
        <dbReference type="Proteomes" id="UP000245539"/>
    </source>
</evidence>
<gene>
    <name evidence="1" type="ORF">DKW60_09910</name>
</gene>
<reference evidence="1 2" key="1">
    <citation type="submission" date="2018-05" db="EMBL/GenBank/DDBJ databases">
        <title>Leucothrix arctica sp. nov., isolated from Arctic seawater.</title>
        <authorList>
            <person name="Choi A."/>
            <person name="Baek K."/>
        </authorList>
    </citation>
    <scope>NUCLEOTIDE SEQUENCE [LARGE SCALE GENOMIC DNA]</scope>
    <source>
        <strain evidence="1 2">JCM 18388</strain>
    </source>
</reference>